<evidence type="ECO:0000256" key="1">
    <source>
        <dbReference type="SAM" id="MobiDB-lite"/>
    </source>
</evidence>
<feature type="compositionally biased region" description="Basic and acidic residues" evidence="1">
    <location>
        <begin position="457"/>
        <end position="469"/>
    </location>
</feature>
<dbReference type="VEuPathDB" id="ToxoDB:LOC34617391"/>
<accession>A0A1D3CWC4</accession>
<gene>
    <name evidence="2" type="ORF">cyc_03420</name>
</gene>
<proteinExistence type="predicted"/>
<dbReference type="PANTHER" id="PTHR34560:SF1">
    <property type="entry name" value="START DOMAIN-CONTAINING PROTEIN"/>
    <property type="match status" value="1"/>
</dbReference>
<dbReference type="VEuPathDB" id="ToxoDB:cyc_03420"/>
<dbReference type="PANTHER" id="PTHR34560">
    <property type="entry name" value="POLYKETIDE CYCLASE/DEHYDRASE/LIPID TRANSPORT SUPERFAMILY PROTEIN"/>
    <property type="match status" value="1"/>
</dbReference>
<evidence type="ECO:0000313" key="3">
    <source>
        <dbReference type="Proteomes" id="UP000095192"/>
    </source>
</evidence>
<dbReference type="Proteomes" id="UP000095192">
    <property type="component" value="Unassembled WGS sequence"/>
</dbReference>
<evidence type="ECO:0008006" key="4">
    <source>
        <dbReference type="Google" id="ProtNLM"/>
    </source>
</evidence>
<dbReference type="InParanoid" id="A0A1D3CWC4"/>
<protein>
    <recommendedName>
        <fullName evidence="4">START domain-containing protein</fullName>
    </recommendedName>
</protein>
<feature type="compositionally biased region" description="Acidic residues" evidence="1">
    <location>
        <begin position="470"/>
        <end position="487"/>
    </location>
</feature>
<evidence type="ECO:0000313" key="2">
    <source>
        <dbReference type="EMBL" id="OEH75509.1"/>
    </source>
</evidence>
<comment type="caution">
    <text evidence="2">The sequence shown here is derived from an EMBL/GenBank/DDBJ whole genome shotgun (WGS) entry which is preliminary data.</text>
</comment>
<feature type="region of interest" description="Disordered" evidence="1">
    <location>
        <begin position="457"/>
        <end position="487"/>
    </location>
</feature>
<dbReference type="InterPro" id="IPR023393">
    <property type="entry name" value="START-like_dom_sf"/>
</dbReference>
<reference evidence="2 3" key="1">
    <citation type="journal article" date="2016" name="BMC Genomics">
        <title>Comparative genomics reveals Cyclospora cayetanensis possesses coccidia-like metabolism and invasion components but unique surface antigens.</title>
        <authorList>
            <person name="Liu S."/>
            <person name="Wang L."/>
            <person name="Zheng H."/>
            <person name="Xu Z."/>
            <person name="Roellig D.M."/>
            <person name="Li N."/>
            <person name="Frace M.A."/>
            <person name="Tang K."/>
            <person name="Arrowood M.J."/>
            <person name="Moss D.M."/>
            <person name="Zhang L."/>
            <person name="Feng Y."/>
            <person name="Xiao L."/>
        </authorList>
    </citation>
    <scope>NUCLEOTIDE SEQUENCE [LARGE SCALE GENOMIC DNA]</scope>
    <source>
        <strain evidence="2 3">CHN_HEN01</strain>
    </source>
</reference>
<sequence length="487" mass="55531">MTGRENGEKTFQGCPQGEKCPDDSLEMFLMEKEIHNHLCSLERHLDAFLVLKRLQGRLKKLLGGAGGEDHVSGGENDSRLVAESVKEMTENDPEFVETAFRRLMVAEVYRDLGKEDCRERLDLAAPLTDKLIQQLREEKAQMGNRNPLSGIENATKGKKHALKAKENSSEPSLLNRVLAQTAHPLLASERPGTWKEVINDGQQLRIALRNYDDNPEKLSFKIEGIVAAPLLCILSVLNEVDHFINWVPYFTRPFKLGLRKVDNQRLGRVDQMVHLHIDFPWPFTSRDACFEVFAVDDFERNSQIVVKMITLDQKYKTPRQNMDIPAPARRVERIIVDGSLVIRPIGRDSSLLSLLWHENCRMRVPIFMADFVAKQATSRATENTVLNHESKLELFARKAFDAFRRTCEGARAGVLQQRRKQNTSLYGFIADRLAQVGLGNTFTRYIGNSLLSEKREELHVNEQSKGRDQPEEDSEFFDVDDEGQDNS</sequence>
<dbReference type="SUPFAM" id="SSF55961">
    <property type="entry name" value="Bet v1-like"/>
    <property type="match status" value="1"/>
</dbReference>
<dbReference type="Gene3D" id="3.30.530.20">
    <property type="match status" value="1"/>
</dbReference>
<keyword evidence="3" id="KW-1185">Reference proteome</keyword>
<dbReference type="AlphaFoldDB" id="A0A1D3CWC4"/>
<dbReference type="EMBL" id="JROU02001710">
    <property type="protein sequence ID" value="OEH75509.1"/>
    <property type="molecule type" value="Genomic_DNA"/>
</dbReference>
<name>A0A1D3CWC4_9EIME</name>
<organism evidence="2 3">
    <name type="scientific">Cyclospora cayetanensis</name>
    <dbReference type="NCBI Taxonomy" id="88456"/>
    <lineage>
        <taxon>Eukaryota</taxon>
        <taxon>Sar</taxon>
        <taxon>Alveolata</taxon>
        <taxon>Apicomplexa</taxon>
        <taxon>Conoidasida</taxon>
        <taxon>Coccidia</taxon>
        <taxon>Eucoccidiorida</taxon>
        <taxon>Eimeriorina</taxon>
        <taxon>Eimeriidae</taxon>
        <taxon>Cyclospora</taxon>
    </lineage>
</organism>